<reference evidence="5 6" key="1">
    <citation type="submission" date="2018-10" db="EMBL/GenBank/DDBJ databases">
        <title>Tessaracoccus antarcticuss sp. nov., isolated from sediment.</title>
        <authorList>
            <person name="Zhou L.Y."/>
            <person name="Du Z.J."/>
        </authorList>
    </citation>
    <scope>NUCLEOTIDE SEQUENCE [LARGE SCALE GENOMIC DNA]</scope>
    <source>
        <strain evidence="5 6">JDX10</strain>
    </source>
</reference>
<evidence type="ECO:0000313" key="6">
    <source>
        <dbReference type="Proteomes" id="UP000275256"/>
    </source>
</evidence>
<evidence type="ECO:0000259" key="4">
    <source>
        <dbReference type="SMART" id="SM00079"/>
    </source>
</evidence>
<dbReference type="GO" id="GO:0015276">
    <property type="term" value="F:ligand-gated monoatomic ion channel activity"/>
    <property type="evidence" value="ECO:0007669"/>
    <property type="project" value="InterPro"/>
</dbReference>
<keyword evidence="6" id="KW-1185">Reference proteome</keyword>
<dbReference type="PROSITE" id="PS51257">
    <property type="entry name" value="PROKAR_LIPOPROTEIN"/>
    <property type="match status" value="1"/>
</dbReference>
<gene>
    <name evidence="5" type="ORF">EAX62_11115</name>
</gene>
<evidence type="ECO:0000259" key="3">
    <source>
        <dbReference type="SMART" id="SM00062"/>
    </source>
</evidence>
<keyword evidence="1 2" id="KW-0732">Signal</keyword>
<evidence type="ECO:0000256" key="1">
    <source>
        <dbReference type="ARBA" id="ARBA00022729"/>
    </source>
</evidence>
<feature type="chain" id="PRO_5018126133" evidence="2">
    <location>
        <begin position="31"/>
        <end position="262"/>
    </location>
</feature>
<accession>A0A3M0G5A8</accession>
<sequence length="262" mass="28011">MKSSRHLIRAGVLLSACVVALTSCSSGGNAANTTGLMTDGELVVAMSGEFKPFSHFDNNELTGFDYDIAVAIAGEMGLTLRTETAAVSSLIQGLQSHRYDALIASLSPTDKRKEVVDFTEAYYSSGAQYFVTTDSDCQKFDINSDVKVGVANGTTYAEYLSEQGFTGEVVSFESDSIALEDTEAGRLDGTITDRLVGLYQINEAGRDMRPCGDPLYTEGPAIAVAKGSPLKDAIDDALTKIKDDGTYADISEKWFGQDISQP</sequence>
<dbReference type="InterPro" id="IPR001638">
    <property type="entry name" value="Solute-binding_3/MltF_N"/>
</dbReference>
<evidence type="ECO:0000256" key="2">
    <source>
        <dbReference type="SAM" id="SignalP"/>
    </source>
</evidence>
<dbReference type="EMBL" id="REFW01000002">
    <property type="protein sequence ID" value="RMB60221.1"/>
    <property type="molecule type" value="Genomic_DNA"/>
</dbReference>
<organism evidence="5 6">
    <name type="scientific">Tessaracoccus antarcticus</name>
    <dbReference type="NCBI Taxonomy" id="2479848"/>
    <lineage>
        <taxon>Bacteria</taxon>
        <taxon>Bacillati</taxon>
        <taxon>Actinomycetota</taxon>
        <taxon>Actinomycetes</taxon>
        <taxon>Propionibacteriales</taxon>
        <taxon>Propionibacteriaceae</taxon>
        <taxon>Tessaracoccus</taxon>
    </lineage>
</organism>
<comment type="caution">
    <text evidence="5">The sequence shown here is derived from an EMBL/GenBank/DDBJ whole genome shotgun (WGS) entry which is preliminary data.</text>
</comment>
<dbReference type="Pfam" id="PF00497">
    <property type="entry name" value="SBP_bac_3"/>
    <property type="match status" value="1"/>
</dbReference>
<feature type="domain" description="Ionotropic glutamate receptor C-terminal" evidence="4">
    <location>
        <begin position="41"/>
        <end position="257"/>
    </location>
</feature>
<protein>
    <submittedName>
        <fullName evidence="5">ABC transporter substrate-binding protein</fullName>
    </submittedName>
</protein>
<dbReference type="SMART" id="SM00062">
    <property type="entry name" value="PBPb"/>
    <property type="match status" value="1"/>
</dbReference>
<dbReference type="SUPFAM" id="SSF53850">
    <property type="entry name" value="Periplasmic binding protein-like II"/>
    <property type="match status" value="1"/>
</dbReference>
<proteinExistence type="predicted"/>
<dbReference type="PANTHER" id="PTHR35936:SF19">
    <property type="entry name" value="AMINO-ACID-BINDING PROTEIN YXEM-RELATED"/>
    <property type="match status" value="1"/>
</dbReference>
<name>A0A3M0G5A8_9ACTN</name>
<feature type="signal peptide" evidence="2">
    <location>
        <begin position="1"/>
        <end position="30"/>
    </location>
</feature>
<dbReference type="GO" id="GO:0016020">
    <property type="term" value="C:membrane"/>
    <property type="evidence" value="ECO:0007669"/>
    <property type="project" value="InterPro"/>
</dbReference>
<evidence type="ECO:0000313" key="5">
    <source>
        <dbReference type="EMBL" id="RMB60221.1"/>
    </source>
</evidence>
<dbReference type="Gene3D" id="3.40.190.10">
    <property type="entry name" value="Periplasmic binding protein-like II"/>
    <property type="match status" value="2"/>
</dbReference>
<dbReference type="InterPro" id="IPR001320">
    <property type="entry name" value="Iontro_rcpt_C"/>
</dbReference>
<dbReference type="PANTHER" id="PTHR35936">
    <property type="entry name" value="MEMBRANE-BOUND LYTIC MUREIN TRANSGLYCOSYLASE F"/>
    <property type="match status" value="1"/>
</dbReference>
<feature type="domain" description="Solute-binding protein family 3/N-terminal" evidence="3">
    <location>
        <begin position="41"/>
        <end position="258"/>
    </location>
</feature>
<dbReference type="AlphaFoldDB" id="A0A3M0G5A8"/>
<dbReference type="SMART" id="SM00079">
    <property type="entry name" value="PBPe"/>
    <property type="match status" value="1"/>
</dbReference>
<dbReference type="Proteomes" id="UP000275256">
    <property type="component" value="Unassembled WGS sequence"/>
</dbReference>